<keyword evidence="2" id="KW-1185">Reference proteome</keyword>
<name>A0A4V2E1Y9_9CYAN</name>
<evidence type="ECO:0000313" key="1">
    <source>
        <dbReference type="EMBL" id="RZM76011.1"/>
    </source>
</evidence>
<dbReference type="AlphaFoldDB" id="A0A4V2E1Y9"/>
<gene>
    <name evidence="1" type="ORF">DYY88_19135</name>
</gene>
<evidence type="ECO:0000313" key="2">
    <source>
        <dbReference type="Proteomes" id="UP000292459"/>
    </source>
</evidence>
<comment type="caution">
    <text evidence="1">The sequence shown here is derived from an EMBL/GenBank/DDBJ whole genome shotgun (WGS) entry which is preliminary data.</text>
</comment>
<accession>A0A4V2E1Y9</accession>
<protein>
    <submittedName>
        <fullName evidence="1">Uncharacterized protein</fullName>
    </submittedName>
</protein>
<dbReference type="Proteomes" id="UP000292459">
    <property type="component" value="Unassembled WGS sequence"/>
</dbReference>
<proteinExistence type="predicted"/>
<dbReference type="RefSeq" id="WP_130199523.1">
    <property type="nucleotide sequence ID" value="NZ_QVFV01000006.1"/>
</dbReference>
<sequence length="62" mass="7012">MSGALPQPAMRISPDEVGALFITVWKQTCDQMASAWYWQRLLLVHATSVIYGHEANDGDRDY</sequence>
<reference evidence="1 2" key="1">
    <citation type="submission" date="2018-11" db="EMBL/GenBank/DDBJ databases">
        <title>Whole genome sequencing of an environmental sample.</title>
        <authorList>
            <person name="Sarangi A.N."/>
            <person name="Singh D."/>
            <person name="Tripathy S."/>
        </authorList>
    </citation>
    <scope>NUCLEOTIDE SEQUENCE [LARGE SCALE GENOMIC DNA]</scope>
    <source>
        <strain evidence="1 2">Lakshadweep</strain>
    </source>
</reference>
<organism evidence="1 2">
    <name type="scientific">Leptolyngbya iicbica LK</name>
    <dbReference type="NCBI Taxonomy" id="2294035"/>
    <lineage>
        <taxon>Bacteria</taxon>
        <taxon>Bacillati</taxon>
        <taxon>Cyanobacteriota</taxon>
        <taxon>Cyanophyceae</taxon>
        <taxon>Leptolyngbyales</taxon>
        <taxon>Leptolyngbyaceae</taxon>
        <taxon>Leptolyngbya group</taxon>
        <taxon>Leptolyngbya</taxon>
        <taxon>Leptolyngbya iicbica</taxon>
    </lineage>
</organism>
<dbReference type="EMBL" id="QVFV01000006">
    <property type="protein sequence ID" value="RZM76011.1"/>
    <property type="molecule type" value="Genomic_DNA"/>
</dbReference>